<keyword evidence="3" id="KW-1185">Reference proteome</keyword>
<proteinExistence type="predicted"/>
<gene>
    <name evidence="2" type="ORF">CAEBREN_01751</name>
</gene>
<feature type="compositionally biased region" description="Basic and acidic residues" evidence="1">
    <location>
        <begin position="211"/>
        <end position="228"/>
    </location>
</feature>
<dbReference type="Proteomes" id="UP000008068">
    <property type="component" value="Unassembled WGS sequence"/>
</dbReference>
<evidence type="ECO:0000313" key="2">
    <source>
        <dbReference type="EMBL" id="EGT44498.1"/>
    </source>
</evidence>
<dbReference type="AlphaFoldDB" id="G0MUN9"/>
<evidence type="ECO:0000256" key="1">
    <source>
        <dbReference type="SAM" id="MobiDB-lite"/>
    </source>
</evidence>
<reference evidence="3" key="1">
    <citation type="submission" date="2011-07" db="EMBL/GenBank/DDBJ databases">
        <authorList>
            <consortium name="Caenorhabditis brenneri Sequencing and Analysis Consortium"/>
            <person name="Wilson R.K."/>
        </authorList>
    </citation>
    <scope>NUCLEOTIDE SEQUENCE [LARGE SCALE GENOMIC DNA]</scope>
    <source>
        <strain evidence="3">PB2801</strain>
    </source>
</reference>
<dbReference type="OMA" id="WPEREEP"/>
<dbReference type="HOGENOM" id="CLU_994755_0_0_1"/>
<feature type="compositionally biased region" description="Low complexity" evidence="1">
    <location>
        <begin position="231"/>
        <end position="249"/>
    </location>
</feature>
<organism evidence="3">
    <name type="scientific">Caenorhabditis brenneri</name>
    <name type="common">Nematode worm</name>
    <dbReference type="NCBI Taxonomy" id="135651"/>
    <lineage>
        <taxon>Eukaryota</taxon>
        <taxon>Metazoa</taxon>
        <taxon>Ecdysozoa</taxon>
        <taxon>Nematoda</taxon>
        <taxon>Chromadorea</taxon>
        <taxon>Rhabditida</taxon>
        <taxon>Rhabditina</taxon>
        <taxon>Rhabditomorpha</taxon>
        <taxon>Rhabditoidea</taxon>
        <taxon>Rhabditidae</taxon>
        <taxon>Peloderinae</taxon>
        <taxon>Caenorhabditis</taxon>
    </lineage>
</organism>
<feature type="compositionally biased region" description="Polar residues" evidence="1">
    <location>
        <begin position="199"/>
        <end position="210"/>
    </location>
</feature>
<dbReference type="EMBL" id="GL379813">
    <property type="protein sequence ID" value="EGT44498.1"/>
    <property type="molecule type" value="Genomic_DNA"/>
</dbReference>
<name>G0MUN9_CAEBE</name>
<dbReference type="OrthoDB" id="5908824at2759"/>
<feature type="region of interest" description="Disordered" evidence="1">
    <location>
        <begin position="189"/>
        <end position="280"/>
    </location>
</feature>
<protein>
    <submittedName>
        <fullName evidence="2">Uncharacterized protein</fullName>
    </submittedName>
</protein>
<sequence>MCFGTKVLEPGETLDLNIGYHDAQPPCERTKYNYDRPEGQLLIKYHSNKIQCSRAGRVCENKVYYSVKLMELHLKDETKEYTKYREQFLEIRKEQARRARWGHLLVNEDSITIEKYKNVDGLEFKVDKSSELDALIPTDLKQFDALSDEEFLKIRKRKIAEMKREELLLDYPETWMGSPKKWAWIDGEKPLEKVPTPPKSNSTKSKISKASTDKKPVDEKSERPKDPPQKVPTQTKTTSTNSKVSTKTDLPPTNQKPAETANKKNEKIKKKKGNPCCTIM</sequence>
<evidence type="ECO:0000313" key="3">
    <source>
        <dbReference type="Proteomes" id="UP000008068"/>
    </source>
</evidence>
<accession>G0MUN9</accession>
<dbReference type="InParanoid" id="G0MUN9"/>